<sequence>MDKLKWIRSGITALLLLGMASCAKENLPAAEEELKSYNNIYLVQAGLTGNINFKVYVDADKRDTAFNVVNVTIGGTTAPDHDIPIQFETLDQTYVDAYNTQKGMTAKLLPAANFSLDENVSIKKGTLTTGTLPLRVNLDGLSNGDVYVLPVKFKANDPAFPVDPQLQIAYYVFTCQQKPVGKYIGNIPQLNDPGVRIFDFYDDLMLRDAAGDLWVYPLKGRETLGAPVKVASGFDKVTSLFFNSGYNRLIGVITEGPYLNSVVSWSITNMPDVKIGDTVLAYKSADFASVFSNTFFQGVNGAWYGVHATGNTFWYFTLNASATAATRNNINGGWIRDVYRDPCIIKNAVVVNHPTGLLVYLLAANGATFATDRWQVGKGFFKYSRIFSYKNKDLIGIKANGDLIRYADFDINGFYVAEL</sequence>
<organism evidence="3 4">
    <name type="scientific">Niabella pedocola</name>
    <dbReference type="NCBI Taxonomy" id="1752077"/>
    <lineage>
        <taxon>Bacteria</taxon>
        <taxon>Pseudomonadati</taxon>
        <taxon>Bacteroidota</taxon>
        <taxon>Chitinophagia</taxon>
        <taxon>Chitinophagales</taxon>
        <taxon>Chitinophagaceae</taxon>
        <taxon>Niabella</taxon>
    </lineage>
</organism>
<reference evidence="3 4" key="1">
    <citation type="submission" date="2021-11" db="EMBL/GenBank/DDBJ databases">
        <title>Genomic of Niabella pedocola.</title>
        <authorList>
            <person name="Wu T."/>
        </authorList>
    </citation>
    <scope>NUCLEOTIDE SEQUENCE [LARGE SCALE GENOMIC DNA]</scope>
    <source>
        <strain evidence="3 4">JCM 31011</strain>
    </source>
</reference>
<gene>
    <name evidence="3" type="ORF">LQ567_05695</name>
</gene>
<evidence type="ECO:0000313" key="4">
    <source>
        <dbReference type="Proteomes" id="UP001199816"/>
    </source>
</evidence>
<evidence type="ECO:0000259" key="2">
    <source>
        <dbReference type="Pfam" id="PF08522"/>
    </source>
</evidence>
<proteinExistence type="predicted"/>
<feature type="domain" description="BT-3987-like N-terminal" evidence="2">
    <location>
        <begin position="37"/>
        <end position="157"/>
    </location>
</feature>
<dbReference type="RefSeq" id="WP_231003150.1">
    <property type="nucleotide sequence ID" value="NZ_JAJNEC010000004.1"/>
</dbReference>
<dbReference type="InterPro" id="IPR013728">
    <property type="entry name" value="BT_3987-like_N"/>
</dbReference>
<accession>A0ABS8PMC2</accession>
<dbReference type="PROSITE" id="PS51257">
    <property type="entry name" value="PROKAR_LIPOPROTEIN"/>
    <property type="match status" value="1"/>
</dbReference>
<keyword evidence="4" id="KW-1185">Reference proteome</keyword>
<dbReference type="EMBL" id="JAJNEC010000004">
    <property type="protein sequence ID" value="MCD2422247.1"/>
    <property type="molecule type" value="Genomic_DNA"/>
</dbReference>
<dbReference type="Proteomes" id="UP001199816">
    <property type="component" value="Unassembled WGS sequence"/>
</dbReference>
<dbReference type="Pfam" id="PF08522">
    <property type="entry name" value="BT_3987-like_N"/>
    <property type="match status" value="1"/>
</dbReference>
<feature type="chain" id="PRO_5047253069" evidence="1">
    <location>
        <begin position="24"/>
        <end position="419"/>
    </location>
</feature>
<dbReference type="Gene3D" id="2.60.40.1740">
    <property type="entry name" value="hypothetical protein (bacova_03559)"/>
    <property type="match status" value="1"/>
</dbReference>
<protein>
    <submittedName>
        <fullName evidence="3">DUF1735 domain-containing protein</fullName>
    </submittedName>
</protein>
<name>A0ABS8PMC2_9BACT</name>
<keyword evidence="1" id="KW-0732">Signal</keyword>
<evidence type="ECO:0000256" key="1">
    <source>
        <dbReference type="SAM" id="SignalP"/>
    </source>
</evidence>
<comment type="caution">
    <text evidence="3">The sequence shown here is derived from an EMBL/GenBank/DDBJ whole genome shotgun (WGS) entry which is preliminary data.</text>
</comment>
<feature type="signal peptide" evidence="1">
    <location>
        <begin position="1"/>
        <end position="23"/>
    </location>
</feature>
<evidence type="ECO:0000313" key="3">
    <source>
        <dbReference type="EMBL" id="MCD2422247.1"/>
    </source>
</evidence>